<keyword evidence="3" id="KW-1185">Reference proteome</keyword>
<sequence length="361" mass="41095">MESTVRPPTTQKQWLALMKREDIDIESIHQKANFSSASKFGLHHFLTLRVLWKTVDIKSFNPSHFEEEDDEGNFFLAKVFQEEAYQVESTELSDNIILSPVSKHTRARKAGGVGSGLDTPSKANRSATSVEDLQLDDYMDEDIPSTPEVLSNESPFESIGSWANPSYGPKELWKVMIPRTKDEQIVNTALINFLRPITSNFPSLSDDWTIQQKEFKAKFDSGEYIARTDGHCKNKVKGDVRALVEVKACLRYLSLLEICIQESAQMVAWLKAFPPNPRRTSFSDRHEIWLIFARYDEGYLDYLKGDTTEGSPLPFMTMYQVGPWNTQSKEAMAHLGPILLALALRSHEENATKDEDHQGHY</sequence>
<evidence type="ECO:0000256" key="1">
    <source>
        <dbReference type="SAM" id="MobiDB-lite"/>
    </source>
</evidence>
<proteinExistence type="predicted"/>
<dbReference type="EMBL" id="ML742178">
    <property type="protein sequence ID" value="KAE8148030.1"/>
    <property type="molecule type" value="Genomic_DNA"/>
</dbReference>
<feature type="region of interest" description="Disordered" evidence="1">
    <location>
        <begin position="108"/>
        <end position="131"/>
    </location>
</feature>
<feature type="compositionally biased region" description="Polar residues" evidence="1">
    <location>
        <begin position="121"/>
        <end position="131"/>
    </location>
</feature>
<accession>A0A5N6TNZ1</accession>
<protein>
    <submittedName>
        <fullName evidence="2">Uncharacterized protein</fullName>
    </submittedName>
</protein>
<dbReference type="AlphaFoldDB" id="A0A5N6TNZ1"/>
<name>A0A5N6TNZ1_ASPAV</name>
<evidence type="ECO:0000313" key="3">
    <source>
        <dbReference type="Proteomes" id="UP000325780"/>
    </source>
</evidence>
<gene>
    <name evidence="2" type="ORF">BDV25DRAFT_142165</name>
</gene>
<dbReference type="OrthoDB" id="3508621at2759"/>
<evidence type="ECO:0000313" key="2">
    <source>
        <dbReference type="EMBL" id="KAE8148030.1"/>
    </source>
</evidence>
<dbReference type="Proteomes" id="UP000325780">
    <property type="component" value="Unassembled WGS sequence"/>
</dbReference>
<organism evidence="2 3">
    <name type="scientific">Aspergillus avenaceus</name>
    <dbReference type="NCBI Taxonomy" id="36643"/>
    <lineage>
        <taxon>Eukaryota</taxon>
        <taxon>Fungi</taxon>
        <taxon>Dikarya</taxon>
        <taxon>Ascomycota</taxon>
        <taxon>Pezizomycotina</taxon>
        <taxon>Eurotiomycetes</taxon>
        <taxon>Eurotiomycetidae</taxon>
        <taxon>Eurotiales</taxon>
        <taxon>Aspergillaceae</taxon>
        <taxon>Aspergillus</taxon>
        <taxon>Aspergillus subgen. Circumdati</taxon>
    </lineage>
</organism>
<reference evidence="2 3" key="1">
    <citation type="submission" date="2019-04" db="EMBL/GenBank/DDBJ databases">
        <title>Friends and foes A comparative genomics study of 23 Aspergillus species from section Flavi.</title>
        <authorList>
            <consortium name="DOE Joint Genome Institute"/>
            <person name="Kjaerbolling I."/>
            <person name="Vesth T."/>
            <person name="Frisvad J.C."/>
            <person name="Nybo J.L."/>
            <person name="Theobald S."/>
            <person name="Kildgaard S."/>
            <person name="Isbrandt T."/>
            <person name="Kuo A."/>
            <person name="Sato A."/>
            <person name="Lyhne E.K."/>
            <person name="Kogle M.E."/>
            <person name="Wiebenga A."/>
            <person name="Kun R.S."/>
            <person name="Lubbers R.J."/>
            <person name="Makela M.R."/>
            <person name="Barry K."/>
            <person name="Chovatia M."/>
            <person name="Clum A."/>
            <person name="Daum C."/>
            <person name="Haridas S."/>
            <person name="He G."/>
            <person name="LaButti K."/>
            <person name="Lipzen A."/>
            <person name="Mondo S."/>
            <person name="Riley R."/>
            <person name="Salamov A."/>
            <person name="Simmons B.A."/>
            <person name="Magnuson J.K."/>
            <person name="Henrissat B."/>
            <person name="Mortensen U.H."/>
            <person name="Larsen T.O."/>
            <person name="Devries R.P."/>
            <person name="Grigoriev I.V."/>
            <person name="Machida M."/>
            <person name="Baker S.E."/>
            <person name="Andersen M.R."/>
        </authorList>
    </citation>
    <scope>NUCLEOTIDE SEQUENCE [LARGE SCALE GENOMIC DNA]</scope>
    <source>
        <strain evidence="2 3">IBT 18842</strain>
    </source>
</reference>